<evidence type="ECO:0000313" key="5">
    <source>
        <dbReference type="EMBL" id="SEA14911.1"/>
    </source>
</evidence>
<evidence type="ECO:0000259" key="2">
    <source>
        <dbReference type="Pfam" id="PF07944"/>
    </source>
</evidence>
<dbReference type="STRING" id="408074.SAMN05660909_00959"/>
<dbReference type="RefSeq" id="WP_089759215.1">
    <property type="nucleotide sequence ID" value="NZ_BKAT01000002.1"/>
</dbReference>
<evidence type="ECO:0000313" key="6">
    <source>
        <dbReference type="Proteomes" id="UP000199656"/>
    </source>
</evidence>
<keyword evidence="6" id="KW-1185">Reference proteome</keyword>
<dbReference type="InterPro" id="IPR008928">
    <property type="entry name" value="6-hairpin_glycosidase_sf"/>
</dbReference>
<dbReference type="AlphaFoldDB" id="A0A1H3YUN6"/>
<dbReference type="Proteomes" id="UP000199656">
    <property type="component" value="Unassembled WGS sequence"/>
</dbReference>
<dbReference type="Pfam" id="PF07944">
    <property type="entry name" value="Beta-AFase-like_GH127_cat"/>
    <property type="match status" value="1"/>
</dbReference>
<dbReference type="InterPro" id="IPR049046">
    <property type="entry name" value="Beta-AFase-like_GH127_middle"/>
</dbReference>
<keyword evidence="1" id="KW-0732">Signal</keyword>
<dbReference type="OrthoDB" id="9757939at2"/>
<dbReference type="EMBL" id="FNRL01000003">
    <property type="protein sequence ID" value="SEA14911.1"/>
    <property type="molecule type" value="Genomic_DNA"/>
</dbReference>
<proteinExistence type="predicted"/>
<organism evidence="5 6">
    <name type="scientific">Chitinophaga terrae</name>
    <name type="common">ex Kim and Jung 2007</name>
    <dbReference type="NCBI Taxonomy" id="408074"/>
    <lineage>
        <taxon>Bacteria</taxon>
        <taxon>Pseudomonadati</taxon>
        <taxon>Bacteroidota</taxon>
        <taxon>Chitinophagia</taxon>
        <taxon>Chitinophagales</taxon>
        <taxon>Chitinophagaceae</taxon>
        <taxon>Chitinophaga</taxon>
    </lineage>
</organism>
<dbReference type="Pfam" id="PF20736">
    <property type="entry name" value="Glyco_hydro127M"/>
    <property type="match status" value="1"/>
</dbReference>
<feature type="domain" description="Non-reducing end beta-L-arabinofuranosidase-like GH127 catalytic" evidence="2">
    <location>
        <begin position="30"/>
        <end position="406"/>
    </location>
</feature>
<feature type="signal peptide" evidence="1">
    <location>
        <begin position="1"/>
        <end position="19"/>
    </location>
</feature>
<protein>
    <recommendedName>
        <fullName evidence="7">Glycosyl hydrolase</fullName>
    </recommendedName>
</protein>
<evidence type="ECO:0000259" key="3">
    <source>
        <dbReference type="Pfam" id="PF16375"/>
    </source>
</evidence>
<dbReference type="SUPFAM" id="SSF48208">
    <property type="entry name" value="Six-hairpin glycosidases"/>
    <property type="match status" value="1"/>
</dbReference>
<feature type="domain" description="Non-reducing end beta-L-arabinofuranosidase-like GH127 middle" evidence="4">
    <location>
        <begin position="417"/>
        <end position="510"/>
    </location>
</feature>
<dbReference type="InterPro" id="IPR012878">
    <property type="entry name" value="Beta-AFase-like_GH127_cat"/>
</dbReference>
<reference evidence="6" key="1">
    <citation type="submission" date="2016-10" db="EMBL/GenBank/DDBJ databases">
        <authorList>
            <person name="Varghese N."/>
            <person name="Submissions S."/>
        </authorList>
    </citation>
    <scope>NUCLEOTIDE SEQUENCE [LARGE SCALE GENOMIC DNA]</scope>
    <source>
        <strain evidence="6">DSM 23920</strain>
    </source>
</reference>
<gene>
    <name evidence="5" type="ORF">SAMN05660909_00959</name>
</gene>
<accession>A0A1H3YUN6</accession>
<feature type="chain" id="PRO_5011456537" description="Glycosyl hydrolase" evidence="1">
    <location>
        <begin position="20"/>
        <end position="625"/>
    </location>
</feature>
<dbReference type="Pfam" id="PF16375">
    <property type="entry name" value="DUF4986"/>
    <property type="match status" value="1"/>
</dbReference>
<dbReference type="InterPro" id="IPR032275">
    <property type="entry name" value="DUF4986"/>
</dbReference>
<sequence length="625" mass="70091">MKKHWLTFLLSTMALGTSAQTRLQSFTLQEVTLLPGIFKSAQTTDQHYIMALDPDRLLSPYFREGGLPAKAAPYENWESMGLDGHIGGHYLSALSLLYASTGDKEALRRLDYMIAELAKVQQANGNGYIGGVPGSKALWNDILQGKVNAITHRWVPFYNIHKVYAGLRDAYSIAGRKEALPMLVKLSDWMVGISEALTDEQMETMLKTEHGGVNEVLADVYVITGNKKYLAAARKFSHKAILEPLEKEQDKLTGLHANTQIPKVIGFKRIADADGDTDYNRAARFFWQTVVNNRSVAIGGNSVGEHFNPVDNYSAMITAVDGPETCNTYNMLKLTKALFLSDAQQTYMDYYERALYNHILASQLADKGGFAYHTPMRPGHYRVYSQPLTSMWCCVGTGIENHVKYNDIIYAKNNNDLYINLFIASELNSKDGKWKISQQTAFPQTDSTTILISKADKGKIYIRYPEWVTNGALTVSVNNQPLAIQKNGVGYVALSRNWKKGDRITIKLPMHKSMEQLPDKSGYYAFKYGPLVLAAKIDTNEMTGLMADTGRFSQIPPGKKYPLEEMPSLKGSPETILSGIQQVEGQPLSFRIKDVVYPAKYQDLVLIPFYQVNAARYQLYWPVKK</sequence>
<feature type="domain" description="DUF4986" evidence="3">
    <location>
        <begin position="539"/>
        <end position="621"/>
    </location>
</feature>
<dbReference type="PANTHER" id="PTHR31151">
    <property type="entry name" value="PROLINE-TRNA LIGASE (DUF1680)"/>
    <property type="match status" value="1"/>
</dbReference>
<dbReference type="GO" id="GO:0005975">
    <property type="term" value="P:carbohydrate metabolic process"/>
    <property type="evidence" value="ECO:0007669"/>
    <property type="project" value="InterPro"/>
</dbReference>
<name>A0A1H3YUN6_9BACT</name>
<evidence type="ECO:0000259" key="4">
    <source>
        <dbReference type="Pfam" id="PF20736"/>
    </source>
</evidence>
<dbReference type="PANTHER" id="PTHR31151:SF0">
    <property type="entry name" value="PROLINE-TRNA LIGASE (DUF1680)"/>
    <property type="match status" value="1"/>
</dbReference>
<evidence type="ECO:0000256" key="1">
    <source>
        <dbReference type="SAM" id="SignalP"/>
    </source>
</evidence>
<evidence type="ECO:0008006" key="7">
    <source>
        <dbReference type="Google" id="ProtNLM"/>
    </source>
</evidence>